<evidence type="ECO:0000256" key="2">
    <source>
        <dbReference type="SAM" id="Phobius"/>
    </source>
</evidence>
<dbReference type="SUPFAM" id="SSF49503">
    <property type="entry name" value="Cupredoxins"/>
    <property type="match status" value="1"/>
</dbReference>
<keyword evidence="5" id="KW-1185">Reference proteome</keyword>
<dbReference type="OrthoDB" id="5421909at2759"/>
<dbReference type="InterPro" id="IPR003245">
    <property type="entry name" value="Phytocyanin_dom"/>
</dbReference>
<dbReference type="PROSITE" id="PS51485">
    <property type="entry name" value="PHYTOCYANIN"/>
    <property type="match status" value="1"/>
</dbReference>
<gene>
    <name evidence="4" type="ORF">FRX31_013219</name>
</gene>
<dbReference type="Pfam" id="PF02298">
    <property type="entry name" value="Cu_bind_like"/>
    <property type="match status" value="1"/>
</dbReference>
<feature type="region of interest" description="Disordered" evidence="1">
    <location>
        <begin position="54"/>
        <end position="89"/>
    </location>
</feature>
<dbReference type="Proteomes" id="UP000554482">
    <property type="component" value="Unassembled WGS sequence"/>
</dbReference>
<dbReference type="GO" id="GO:0009055">
    <property type="term" value="F:electron transfer activity"/>
    <property type="evidence" value="ECO:0007669"/>
    <property type="project" value="InterPro"/>
</dbReference>
<comment type="caution">
    <text evidence="4">The sequence shown here is derived from an EMBL/GenBank/DDBJ whole genome shotgun (WGS) entry which is preliminary data.</text>
</comment>
<feature type="domain" description="Phytocyanin" evidence="3">
    <location>
        <begin position="1"/>
        <end position="53"/>
    </location>
</feature>
<sequence length="118" mass="12060">MADDACTTTNTIGSILMKAPANITLTTPGQHYYICTFTQHCTFGQKLAINVSVSPSTAPASPTSSGPTAAERTTAGCPPETTGPTAAHTPFISPNSASVVANAKIFLVIASIFAILMS</sequence>
<evidence type="ECO:0000259" key="3">
    <source>
        <dbReference type="PROSITE" id="PS51485"/>
    </source>
</evidence>
<evidence type="ECO:0000313" key="5">
    <source>
        <dbReference type="Proteomes" id="UP000554482"/>
    </source>
</evidence>
<dbReference type="EMBL" id="JABWDY010014994">
    <property type="protein sequence ID" value="KAF5197194.1"/>
    <property type="molecule type" value="Genomic_DNA"/>
</dbReference>
<keyword evidence="2" id="KW-0472">Membrane</keyword>
<keyword evidence="2" id="KW-0812">Transmembrane</keyword>
<feature type="transmembrane region" description="Helical" evidence="2">
    <location>
        <begin position="99"/>
        <end position="117"/>
    </location>
</feature>
<dbReference type="Gene3D" id="2.60.40.420">
    <property type="entry name" value="Cupredoxins - blue copper proteins"/>
    <property type="match status" value="1"/>
</dbReference>
<keyword evidence="2" id="KW-1133">Transmembrane helix</keyword>
<organism evidence="4 5">
    <name type="scientific">Thalictrum thalictroides</name>
    <name type="common">Rue-anemone</name>
    <name type="synonym">Anemone thalictroides</name>
    <dbReference type="NCBI Taxonomy" id="46969"/>
    <lineage>
        <taxon>Eukaryota</taxon>
        <taxon>Viridiplantae</taxon>
        <taxon>Streptophyta</taxon>
        <taxon>Embryophyta</taxon>
        <taxon>Tracheophyta</taxon>
        <taxon>Spermatophyta</taxon>
        <taxon>Magnoliopsida</taxon>
        <taxon>Ranunculales</taxon>
        <taxon>Ranunculaceae</taxon>
        <taxon>Thalictroideae</taxon>
        <taxon>Thalictrum</taxon>
    </lineage>
</organism>
<feature type="compositionally biased region" description="Low complexity" evidence="1">
    <location>
        <begin position="54"/>
        <end position="70"/>
    </location>
</feature>
<protein>
    <recommendedName>
        <fullName evidence="3">Phytocyanin domain-containing protein</fullName>
    </recommendedName>
</protein>
<reference evidence="4 5" key="1">
    <citation type="submission" date="2020-06" db="EMBL/GenBank/DDBJ databases">
        <title>Transcriptomic and genomic resources for Thalictrum thalictroides and T. hernandezii: Facilitating candidate gene discovery in an emerging model plant lineage.</title>
        <authorList>
            <person name="Arias T."/>
            <person name="Riano-Pachon D.M."/>
            <person name="Di Stilio V.S."/>
        </authorList>
    </citation>
    <scope>NUCLEOTIDE SEQUENCE [LARGE SCALE GENOMIC DNA]</scope>
    <source>
        <strain evidence="5">cv. WT478/WT964</strain>
        <tissue evidence="4">Leaves</tissue>
    </source>
</reference>
<proteinExistence type="predicted"/>
<name>A0A7J6WIG2_THATH</name>
<evidence type="ECO:0000313" key="4">
    <source>
        <dbReference type="EMBL" id="KAF5197194.1"/>
    </source>
</evidence>
<dbReference type="InterPro" id="IPR008972">
    <property type="entry name" value="Cupredoxin"/>
</dbReference>
<dbReference type="AlphaFoldDB" id="A0A7J6WIG2"/>
<accession>A0A7J6WIG2</accession>
<evidence type="ECO:0000256" key="1">
    <source>
        <dbReference type="SAM" id="MobiDB-lite"/>
    </source>
</evidence>